<dbReference type="Proteomes" id="UP000237061">
    <property type="component" value="Unassembled WGS sequence"/>
</dbReference>
<feature type="transmembrane region" description="Helical" evidence="1">
    <location>
        <begin position="95"/>
        <end position="113"/>
    </location>
</feature>
<feature type="transmembrane region" description="Helical" evidence="1">
    <location>
        <begin position="56"/>
        <end position="74"/>
    </location>
</feature>
<keyword evidence="1" id="KW-0472">Membrane</keyword>
<evidence type="ECO:0000256" key="1">
    <source>
        <dbReference type="SAM" id="Phobius"/>
    </source>
</evidence>
<feature type="transmembrane region" description="Helical" evidence="1">
    <location>
        <begin position="31"/>
        <end position="50"/>
    </location>
</feature>
<sequence>MENQSTYDARNALAAIDDARSHAADRLVTPWWYHPVLGLLAAVFVVAYTIGGPVAMISVAVVYFLGLGVLMGAYKEKTGVWINGLKAGKASWWTVPLVLIMILCAGGAYYFHAEKGIDWPAWVAGAIVFVAVNFFGRRFDEALRAQLRSKP</sequence>
<keyword evidence="1" id="KW-0812">Transmembrane</keyword>
<keyword evidence="1" id="KW-1133">Transmembrane helix</keyword>
<dbReference type="AlphaFoldDB" id="A0A2S3ZT51"/>
<proteinExistence type="predicted"/>
<reference evidence="2 3" key="1">
    <citation type="submission" date="2018-01" db="EMBL/GenBank/DDBJ databases">
        <title>Arthrobacter sp. nov., from glaciers in China.</title>
        <authorList>
            <person name="Liu Q."/>
            <person name="Xin Y.-H."/>
        </authorList>
    </citation>
    <scope>NUCLEOTIDE SEQUENCE [LARGE SCALE GENOMIC DNA]</scope>
    <source>
        <strain evidence="2 3">HLT2-12-2</strain>
    </source>
</reference>
<comment type="caution">
    <text evidence="2">The sequence shown here is derived from an EMBL/GenBank/DDBJ whole genome shotgun (WGS) entry which is preliminary data.</text>
</comment>
<evidence type="ECO:0000313" key="3">
    <source>
        <dbReference type="Proteomes" id="UP000237061"/>
    </source>
</evidence>
<protein>
    <recommendedName>
        <fullName evidence="4">Transmembrane protein</fullName>
    </recommendedName>
</protein>
<dbReference type="RefSeq" id="WP_103466920.1">
    <property type="nucleotide sequence ID" value="NZ_PPXC01000015.1"/>
</dbReference>
<accession>A0A2S3ZT51</accession>
<dbReference type="EMBL" id="PPXC01000015">
    <property type="protein sequence ID" value="POH72259.1"/>
    <property type="molecule type" value="Genomic_DNA"/>
</dbReference>
<organism evidence="2 3">
    <name type="scientific">Arthrobacter glacialis</name>
    <dbReference type="NCBI Taxonomy" id="1664"/>
    <lineage>
        <taxon>Bacteria</taxon>
        <taxon>Bacillati</taxon>
        <taxon>Actinomycetota</taxon>
        <taxon>Actinomycetes</taxon>
        <taxon>Micrococcales</taxon>
        <taxon>Micrococcaceae</taxon>
        <taxon>Arthrobacter</taxon>
    </lineage>
</organism>
<evidence type="ECO:0000313" key="2">
    <source>
        <dbReference type="EMBL" id="POH72259.1"/>
    </source>
</evidence>
<name>A0A2S3ZT51_ARTGL</name>
<gene>
    <name evidence="2" type="ORF">CVS27_16395</name>
</gene>
<keyword evidence="3" id="KW-1185">Reference proteome</keyword>
<feature type="transmembrane region" description="Helical" evidence="1">
    <location>
        <begin position="119"/>
        <end position="136"/>
    </location>
</feature>
<evidence type="ECO:0008006" key="4">
    <source>
        <dbReference type="Google" id="ProtNLM"/>
    </source>
</evidence>